<feature type="transmembrane region" description="Helical" evidence="1">
    <location>
        <begin position="63"/>
        <end position="90"/>
    </location>
</feature>
<sequence>MGALFSDLYVTLKGLDKTVAYISFVIFLVSFIYLATVTYSVSGTPFISTIPPNTSFGVAVADMLLLATAWAICVPLCIVSLIVGILLLAISKII</sequence>
<keyword evidence="1" id="KW-0472">Membrane</keyword>
<keyword evidence="1" id="KW-0812">Transmembrane</keyword>
<reference evidence="2" key="1">
    <citation type="journal article" date="2020" name="Nature">
        <title>Giant virus diversity and host interactions through global metagenomics.</title>
        <authorList>
            <person name="Schulz F."/>
            <person name="Roux S."/>
            <person name="Paez-Espino D."/>
            <person name="Jungbluth S."/>
            <person name="Walsh D.A."/>
            <person name="Denef V.J."/>
            <person name="McMahon K.D."/>
            <person name="Konstantinidis K.T."/>
            <person name="Eloe-Fadrosh E.A."/>
            <person name="Kyrpides N.C."/>
            <person name="Woyke T."/>
        </authorList>
    </citation>
    <scope>NUCLEOTIDE SEQUENCE</scope>
    <source>
        <strain evidence="2">GVMAG-S-1101164-105</strain>
    </source>
</reference>
<dbReference type="EMBL" id="MN740740">
    <property type="protein sequence ID" value="QHU09636.1"/>
    <property type="molecule type" value="Genomic_DNA"/>
</dbReference>
<protein>
    <submittedName>
        <fullName evidence="2">Uncharacterized protein</fullName>
    </submittedName>
</protein>
<accession>A0A6C0JXV0</accession>
<name>A0A6C0JXV0_9ZZZZ</name>
<evidence type="ECO:0000256" key="1">
    <source>
        <dbReference type="SAM" id="Phobius"/>
    </source>
</evidence>
<dbReference type="AlphaFoldDB" id="A0A6C0JXV0"/>
<proteinExistence type="predicted"/>
<keyword evidence="1" id="KW-1133">Transmembrane helix</keyword>
<evidence type="ECO:0000313" key="2">
    <source>
        <dbReference type="EMBL" id="QHU09636.1"/>
    </source>
</evidence>
<feature type="transmembrane region" description="Helical" evidence="1">
    <location>
        <begin position="21"/>
        <end position="43"/>
    </location>
</feature>
<organism evidence="2">
    <name type="scientific">viral metagenome</name>
    <dbReference type="NCBI Taxonomy" id="1070528"/>
    <lineage>
        <taxon>unclassified sequences</taxon>
        <taxon>metagenomes</taxon>
        <taxon>organismal metagenomes</taxon>
    </lineage>
</organism>